<accession>A0ABP7MJH0</accession>
<evidence type="ECO:0000313" key="2">
    <source>
        <dbReference type="Proteomes" id="UP001499909"/>
    </source>
</evidence>
<comment type="caution">
    <text evidence="1">The sequence shown here is derived from an EMBL/GenBank/DDBJ whole genome shotgun (WGS) entry which is preliminary data.</text>
</comment>
<name>A0ABP7MJH0_9BACT</name>
<evidence type="ECO:0000313" key="1">
    <source>
        <dbReference type="EMBL" id="GAA3922944.1"/>
    </source>
</evidence>
<dbReference type="RefSeq" id="WP_345110003.1">
    <property type="nucleotide sequence ID" value="NZ_BAABDH010000013.1"/>
</dbReference>
<keyword evidence="2" id="KW-1185">Reference proteome</keyword>
<reference evidence="2" key="1">
    <citation type="journal article" date="2019" name="Int. J. Syst. Evol. Microbiol.">
        <title>The Global Catalogue of Microorganisms (GCM) 10K type strain sequencing project: providing services to taxonomists for standard genome sequencing and annotation.</title>
        <authorList>
            <consortium name="The Broad Institute Genomics Platform"/>
            <consortium name="The Broad Institute Genome Sequencing Center for Infectious Disease"/>
            <person name="Wu L."/>
            <person name="Ma J."/>
        </authorList>
    </citation>
    <scope>NUCLEOTIDE SEQUENCE [LARGE SCALE GENOMIC DNA]</scope>
    <source>
        <strain evidence="2">JCM 17214</strain>
    </source>
</reference>
<dbReference type="Proteomes" id="UP001499909">
    <property type="component" value="Unassembled WGS sequence"/>
</dbReference>
<sequence>MDDKIAVEALTVRVQADEKTAVVKGPVTICQPSRPDGSPNAVPLK</sequence>
<proteinExistence type="predicted"/>
<gene>
    <name evidence="1" type="ORF">GCM10022406_06440</name>
</gene>
<protein>
    <submittedName>
        <fullName evidence="1">Uncharacterized protein</fullName>
    </submittedName>
</protein>
<dbReference type="EMBL" id="BAABDH010000013">
    <property type="protein sequence ID" value="GAA3922944.1"/>
    <property type="molecule type" value="Genomic_DNA"/>
</dbReference>
<organism evidence="1 2">
    <name type="scientific">Hymenobacter algoricola</name>
    <dbReference type="NCBI Taxonomy" id="486267"/>
    <lineage>
        <taxon>Bacteria</taxon>
        <taxon>Pseudomonadati</taxon>
        <taxon>Bacteroidota</taxon>
        <taxon>Cytophagia</taxon>
        <taxon>Cytophagales</taxon>
        <taxon>Hymenobacteraceae</taxon>
        <taxon>Hymenobacter</taxon>
    </lineage>
</organism>